<protein>
    <submittedName>
        <fullName evidence="1">Uncharacterized protein</fullName>
    </submittedName>
</protein>
<keyword evidence="2" id="KW-1185">Reference proteome</keyword>
<dbReference type="EMBL" id="JBAWTH010000089">
    <property type="protein sequence ID" value="KAL2278167.1"/>
    <property type="molecule type" value="Genomic_DNA"/>
</dbReference>
<comment type="caution">
    <text evidence="1">The sequence shown here is derived from an EMBL/GenBank/DDBJ whole genome shotgun (WGS) entry which is preliminary data.</text>
</comment>
<organism evidence="1 2">
    <name type="scientific">Diaporthe vaccinii</name>
    <dbReference type="NCBI Taxonomy" id="105482"/>
    <lineage>
        <taxon>Eukaryota</taxon>
        <taxon>Fungi</taxon>
        <taxon>Dikarya</taxon>
        <taxon>Ascomycota</taxon>
        <taxon>Pezizomycotina</taxon>
        <taxon>Sordariomycetes</taxon>
        <taxon>Sordariomycetidae</taxon>
        <taxon>Diaporthales</taxon>
        <taxon>Diaporthaceae</taxon>
        <taxon>Diaporthe</taxon>
        <taxon>Diaporthe eres species complex</taxon>
    </lineage>
</organism>
<reference evidence="1 2" key="1">
    <citation type="submission" date="2024-03" db="EMBL/GenBank/DDBJ databases">
        <title>A high-quality draft genome sequence of Diaporthe vaccinii, a causative agent of upright dieback and viscid rot disease in cranberry plants.</title>
        <authorList>
            <person name="Sarrasin M."/>
            <person name="Lang B.F."/>
            <person name="Burger G."/>
        </authorList>
    </citation>
    <scope>NUCLEOTIDE SEQUENCE [LARGE SCALE GENOMIC DNA]</scope>
    <source>
        <strain evidence="1 2">IS7</strain>
    </source>
</reference>
<gene>
    <name evidence="1" type="ORF">FJTKL_14592</name>
</gene>
<evidence type="ECO:0000313" key="1">
    <source>
        <dbReference type="EMBL" id="KAL2278167.1"/>
    </source>
</evidence>
<name>A0ABR4E6U9_9PEZI</name>
<sequence length="81" mass="9110">MVRLSSRGWHGKSPSFSAAVRVGSAGVLRFLLIYPLPRGGVRWYHPPQAEPFLIGGWWPRRFGSCPSPTPYQTVVIEETEE</sequence>
<evidence type="ECO:0000313" key="2">
    <source>
        <dbReference type="Proteomes" id="UP001600888"/>
    </source>
</evidence>
<dbReference type="Proteomes" id="UP001600888">
    <property type="component" value="Unassembled WGS sequence"/>
</dbReference>
<proteinExistence type="predicted"/>
<accession>A0ABR4E6U9</accession>